<feature type="non-terminal residue" evidence="1">
    <location>
        <position position="1"/>
    </location>
</feature>
<dbReference type="EMBL" id="BARV01033602">
    <property type="protein sequence ID" value="GAI51973.1"/>
    <property type="molecule type" value="Genomic_DNA"/>
</dbReference>
<organism evidence="1">
    <name type="scientific">marine sediment metagenome</name>
    <dbReference type="NCBI Taxonomy" id="412755"/>
    <lineage>
        <taxon>unclassified sequences</taxon>
        <taxon>metagenomes</taxon>
        <taxon>ecological metagenomes</taxon>
    </lineage>
</organism>
<proteinExistence type="predicted"/>
<protein>
    <submittedName>
        <fullName evidence="1">Uncharacterized protein</fullName>
    </submittedName>
</protein>
<accession>X1P812</accession>
<comment type="caution">
    <text evidence="1">The sequence shown here is derived from an EMBL/GenBank/DDBJ whole genome shotgun (WGS) entry which is preliminary data.</text>
</comment>
<dbReference type="AlphaFoldDB" id="X1P812"/>
<gene>
    <name evidence="1" type="ORF">S06H3_52789</name>
</gene>
<sequence>YIMFSYPNLDSVNDYLTSLGLPSFDEKPVVL</sequence>
<reference evidence="1" key="1">
    <citation type="journal article" date="2014" name="Front. Microbiol.">
        <title>High frequency of phylogenetically diverse reductive dehalogenase-homologous genes in deep subseafloor sedimentary metagenomes.</title>
        <authorList>
            <person name="Kawai M."/>
            <person name="Futagami T."/>
            <person name="Toyoda A."/>
            <person name="Takaki Y."/>
            <person name="Nishi S."/>
            <person name="Hori S."/>
            <person name="Arai W."/>
            <person name="Tsubouchi T."/>
            <person name="Morono Y."/>
            <person name="Uchiyama I."/>
            <person name="Ito T."/>
            <person name="Fujiyama A."/>
            <person name="Inagaki F."/>
            <person name="Takami H."/>
        </authorList>
    </citation>
    <scope>NUCLEOTIDE SEQUENCE</scope>
    <source>
        <strain evidence="1">Expedition CK06-06</strain>
    </source>
</reference>
<name>X1P812_9ZZZZ</name>
<evidence type="ECO:0000313" key="1">
    <source>
        <dbReference type="EMBL" id="GAI51973.1"/>
    </source>
</evidence>